<protein>
    <recommendedName>
        <fullName evidence="3">Calpain catalytic domain-containing protein</fullName>
    </recommendedName>
</protein>
<feature type="region of interest" description="Disordered" evidence="2">
    <location>
        <begin position="979"/>
        <end position="1039"/>
    </location>
</feature>
<evidence type="ECO:0000313" key="5">
    <source>
        <dbReference type="Proteomes" id="UP000673552"/>
    </source>
</evidence>
<feature type="compositionally biased region" description="Low complexity" evidence="2">
    <location>
        <begin position="1405"/>
        <end position="1417"/>
    </location>
</feature>
<feature type="compositionally biased region" description="Low complexity" evidence="2">
    <location>
        <begin position="994"/>
        <end position="1024"/>
    </location>
</feature>
<name>A0A836KE42_9TRYP</name>
<organism evidence="4 5">
    <name type="scientific">Leishmania martiniquensis</name>
    <dbReference type="NCBI Taxonomy" id="1580590"/>
    <lineage>
        <taxon>Eukaryota</taxon>
        <taxon>Discoba</taxon>
        <taxon>Euglenozoa</taxon>
        <taxon>Kinetoplastea</taxon>
        <taxon>Metakinetoplastina</taxon>
        <taxon>Trypanosomatida</taxon>
        <taxon>Trypanosomatidae</taxon>
        <taxon>Leishmaniinae</taxon>
        <taxon>Leishmania</taxon>
    </lineage>
</organism>
<sequence>MPSRASLGSSRTPLAVTSPTFVSSVSCPLPIWDDAQVAQENWGSSLTVPVPSGNGDGGKEAKPGLSGSKSLTGCRRGSAAEAHYEDEATHHIIEVFILSLRPPLQSDFEDREVGDAISSDEVAWRRPAEVFHPFRPIVHRNVTPFVDPYAKADALIPVDAKAEEARCQAQSSLGASITCSTASQRKGGGATRQSDTAAAAPQAFHQTYPEAVTVLDMFSQEEKELWCRCTPTESVRRYRALPTLMEPYDGVLVAGCAETPAQSCESRYSTGLRHKLKQAEQLAALKEKPPFLMRAFNSALLAVEQAQRYVPEGWYLWELVYPHAPGTCHPVYNPFGKYAVKLFIDGAYRKVLVDDYLPADVLGRPLLTTTSRKELWPCLIAKALLKALGSVSGVQALSSAPELIVAALLGNWVPQYLSPRHDTVSTTALLLLYQRQLTQLESVAEPIMKESTETSSALSGAEGIGAVAAKDANSGVRDLQGSSKAATQKRTPATGTTKSSAKRQQSSHASKGSDGAGEEAVPLEQLTATEYCEPVIDEPLPEQPIYVCGLRTPPEEALTSEAARRVAIGYGSGAQLYTIHAMKPFRNTVALLLHTTPRAGLSEGIFEKEKDADDVSALHEWSRCAVQGSLYRATSAMKSPCALEVSSTADATSAQVKAAPVTDMILMDSIRAASVTSCWLTLEEFMLLMETVIVWRKLVGRYSNAVCITGESLLQHHGYGSGAGGTGPTDSLQTAAAHKKSAAARRGEASLTAAGTVGIPTQPSNPLPPSSMWWKLTAERAVEAVVVVSCPATVEAARHETLAAKGLPATSPSPRSCQPVEVSDPLGSRRGSREAAEAHLERRVHFQHFQWGRAEPLNHIGSLTYTTGVLRSTVLYFRPGVHLIYVDAHHVQPLDRISILSDAVVEVQLDLSHDVSRNGFACLTDAGVYPAVESYDMERVWLKRVFTLTAPTCVTLQLSTVDATEDLVAQRQIHTAANRGSVAMSGGKGGGNHGKTTAGARNALQGGSAASGAAKSGMAPSAPGFTAADGKKQGEVQPAVEAKDSAVSMSILRFSSLVLVNLDHPRDCCVGTAGRLVKLQLEPNEKGYLIMAYTNVPSLRGQRIHGQDKNTSDGDVGWLLPAPLPVSTSAEEALQPLANLSSTCASVASPPLFPAGCWKLMLRSNVELQTYDTVAHDLNNVTIESDLPRGGSSVLFRRICSIAEATHVSIVADLRAPVPMPYTVRIVRLPTPAVSVPTSATPRAVRAANGNSTLPSALEPVAGDAGGGGKSVPSNSCTFLVYESPPTQYRLFVADVLLSAAVDVSAAKGGKGPVSSNVAGGGTTIYAIEAAISEDDAATWNESCRQSQEETFLQYREAAEQQVFLLREREPAGAEGNPLLLLPHRGEAWEFRRQLATEVTEKTTPRSATAGSSTTTSQKCCGSLRPQSTHLSTGIDSMSRDLFRGQSSSTRPHTGCEVTTQHDLDTMDPNWNVHISACLSFSSSRVEVKAETPAPDAALELRKHMKETVSWLQEWSEQGSHGGEFTTAAGVMSPLAATTSSSGKSSAQRGQRDAASVAATMEDALRAEAARQSRSMYLSNPQRIICPSFNPVGNADGSGTVANAPTSSHSHRGKHEANGSSSGPGAAHPAVIGGTQGARYYRKELAQTITGTLGSVLDDAQSAHSPPALMYDELATQIRYAAPLHPSQYSIELLPLRSWEECPSAANQGKDGAGGAGASAAAANSRGRRPKNSGATPVTLSAPARAHSTGPAMASNNSTRAFADMTPSALSSAAVAAASTLSCPLTAAEREKMLVHLRTPLTQATECWDLASAQARVAKSENQMLLKNSFSAYFEALAEQEAASGGMVGTAPSSGDHPLQGAKDDRLGSSRKARKSFAST</sequence>
<dbReference type="PROSITE" id="PS51257">
    <property type="entry name" value="PROKAR_LIPOPROTEIN"/>
    <property type="match status" value="1"/>
</dbReference>
<feature type="compositionally biased region" description="Polar residues" evidence="2">
    <location>
        <begin position="480"/>
        <end position="510"/>
    </location>
</feature>
<evidence type="ECO:0000259" key="3">
    <source>
        <dbReference type="PROSITE" id="PS50203"/>
    </source>
</evidence>
<comment type="caution">
    <text evidence="4">The sequence shown here is derived from an EMBL/GenBank/DDBJ whole genome shotgun (WGS) entry which is preliminary data.</text>
</comment>
<feature type="region of interest" description="Disordered" evidence="2">
    <location>
        <begin position="44"/>
        <end position="72"/>
    </location>
</feature>
<dbReference type="GO" id="GO:0004198">
    <property type="term" value="F:calcium-dependent cysteine-type endopeptidase activity"/>
    <property type="evidence" value="ECO:0007669"/>
    <property type="project" value="InterPro"/>
</dbReference>
<dbReference type="GO" id="GO:0006508">
    <property type="term" value="P:proteolysis"/>
    <property type="evidence" value="ECO:0007669"/>
    <property type="project" value="InterPro"/>
</dbReference>
<dbReference type="Pfam" id="PF00648">
    <property type="entry name" value="Peptidase_C2"/>
    <property type="match status" value="1"/>
</dbReference>
<comment type="caution">
    <text evidence="1">Lacks conserved residue(s) required for the propagation of feature annotation.</text>
</comment>
<feature type="region of interest" description="Disordered" evidence="2">
    <location>
        <begin position="1536"/>
        <end position="1557"/>
    </location>
</feature>
<evidence type="ECO:0000256" key="1">
    <source>
        <dbReference type="PROSITE-ProRule" id="PRU00239"/>
    </source>
</evidence>
<dbReference type="OrthoDB" id="9374162at2759"/>
<accession>A0A836KE42</accession>
<dbReference type="KEGG" id="lmat:92511852"/>
<feature type="region of interest" description="Disordered" evidence="2">
    <location>
        <begin position="805"/>
        <end position="834"/>
    </location>
</feature>
<dbReference type="EMBL" id="JAFEUZ010000032">
    <property type="protein sequence ID" value="KAG5470496.1"/>
    <property type="molecule type" value="Genomic_DNA"/>
</dbReference>
<keyword evidence="5" id="KW-1185">Reference proteome</keyword>
<feature type="compositionally biased region" description="Low complexity" evidence="2">
    <location>
        <begin position="1537"/>
        <end position="1549"/>
    </location>
</feature>
<dbReference type="PANTHER" id="PTHR46298:SF1">
    <property type="entry name" value="ANDROGLOBIN"/>
    <property type="match status" value="1"/>
</dbReference>
<feature type="domain" description="Calpain catalytic" evidence="3">
    <location>
        <begin position="297"/>
        <end position="410"/>
    </location>
</feature>
<evidence type="ECO:0000313" key="4">
    <source>
        <dbReference type="EMBL" id="KAG5470496.1"/>
    </source>
</evidence>
<feature type="region of interest" description="Disordered" evidence="2">
    <location>
        <begin position="1704"/>
        <end position="1758"/>
    </location>
</feature>
<dbReference type="SUPFAM" id="SSF54001">
    <property type="entry name" value="Cysteine proteinases"/>
    <property type="match status" value="1"/>
</dbReference>
<dbReference type="PANTHER" id="PTHR46298">
    <property type="entry name" value="ANDROGLOBIN"/>
    <property type="match status" value="1"/>
</dbReference>
<dbReference type="PROSITE" id="PS50203">
    <property type="entry name" value="CALPAIN_CAT"/>
    <property type="match status" value="1"/>
</dbReference>
<feature type="region of interest" description="Disordered" evidence="2">
    <location>
        <begin position="1399"/>
        <end position="1433"/>
    </location>
</feature>
<evidence type="ECO:0000256" key="2">
    <source>
        <dbReference type="SAM" id="MobiDB-lite"/>
    </source>
</evidence>
<dbReference type="RefSeq" id="XP_067175889.1">
    <property type="nucleotide sequence ID" value="XM_067319340.1"/>
</dbReference>
<reference evidence="4 5" key="1">
    <citation type="submission" date="2021-03" db="EMBL/GenBank/DDBJ databases">
        <title>Leishmania (Mundinia) martiniquensis Genome sequencing and assembly.</title>
        <authorList>
            <person name="Almutairi H."/>
            <person name="Gatherer D."/>
        </authorList>
    </citation>
    <scope>NUCLEOTIDE SEQUENCE [LARGE SCALE GENOMIC DNA]</scope>
    <source>
        <strain evidence="4">LSCM1</strain>
    </source>
</reference>
<feature type="region of interest" description="Disordered" evidence="2">
    <location>
        <begin position="1596"/>
        <end position="1631"/>
    </location>
</feature>
<dbReference type="GeneID" id="92511852"/>
<dbReference type="Proteomes" id="UP000673552">
    <property type="component" value="Chromosome 32"/>
</dbReference>
<proteinExistence type="predicted"/>
<feature type="region of interest" description="Disordered" evidence="2">
    <location>
        <begin position="475"/>
        <end position="519"/>
    </location>
</feature>
<dbReference type="InterPro" id="IPR001300">
    <property type="entry name" value="Peptidase_C2_calpain_cat"/>
</dbReference>
<dbReference type="InterPro" id="IPR038765">
    <property type="entry name" value="Papain-like_cys_pep_sf"/>
</dbReference>
<gene>
    <name evidence="4" type="ORF">LSCM1_01740</name>
</gene>
<feature type="compositionally biased region" description="Basic residues" evidence="2">
    <location>
        <begin position="1869"/>
        <end position="1880"/>
    </location>
</feature>
<feature type="region of interest" description="Disordered" evidence="2">
    <location>
        <begin position="1845"/>
        <end position="1880"/>
    </location>
</feature>
<dbReference type="InterPro" id="IPR053033">
    <property type="entry name" value="Androglobin-like"/>
</dbReference>